<evidence type="ECO:0000256" key="6">
    <source>
        <dbReference type="ARBA" id="ARBA00023136"/>
    </source>
</evidence>
<dbReference type="PANTHER" id="PTHR24241">
    <property type="entry name" value="NEUROPEPTIDE RECEPTOR-RELATED G-PROTEIN COUPLED RECEPTOR"/>
    <property type="match status" value="1"/>
</dbReference>
<feature type="compositionally biased region" description="Gly residues" evidence="8">
    <location>
        <begin position="99"/>
        <end position="110"/>
    </location>
</feature>
<feature type="transmembrane region" description="Helical" evidence="9">
    <location>
        <begin position="242"/>
        <end position="263"/>
    </location>
</feature>
<evidence type="ECO:0000256" key="9">
    <source>
        <dbReference type="SAM" id="Phobius"/>
    </source>
</evidence>
<feature type="compositionally biased region" description="Basic and acidic residues" evidence="8">
    <location>
        <begin position="161"/>
        <end position="193"/>
    </location>
</feature>
<dbReference type="SUPFAM" id="SSF81321">
    <property type="entry name" value="Family A G protein-coupled receptor-like"/>
    <property type="match status" value="1"/>
</dbReference>
<dbReference type="Gene3D" id="1.20.1070.10">
    <property type="entry name" value="Rhodopsin 7-helix transmembrane proteins"/>
    <property type="match status" value="1"/>
</dbReference>
<organism evidence="11 12">
    <name type="scientific">Rhipicephalus sanguineus</name>
    <name type="common">Brown dog tick</name>
    <name type="synonym">Ixodes sanguineus</name>
    <dbReference type="NCBI Taxonomy" id="34632"/>
    <lineage>
        <taxon>Eukaryota</taxon>
        <taxon>Metazoa</taxon>
        <taxon>Ecdysozoa</taxon>
        <taxon>Arthropoda</taxon>
        <taxon>Chelicerata</taxon>
        <taxon>Arachnida</taxon>
        <taxon>Acari</taxon>
        <taxon>Parasitiformes</taxon>
        <taxon>Ixodida</taxon>
        <taxon>Ixodoidea</taxon>
        <taxon>Ixodidae</taxon>
        <taxon>Rhipicephalinae</taxon>
        <taxon>Rhipicephalus</taxon>
        <taxon>Rhipicephalus</taxon>
    </lineage>
</organism>
<sequence length="468" mass="51941">MCRTYATPWMLGWFMCKTVSYLQGVAVSASINTLVAISMDSKRKTADEPPHGDEETREYTDCAEAKESRRGQRKVAGVVKQEEDEENGGGEDCAERDGAGGWGAAAGGMTGEAEQDVEDVEYHAEGEGTAQDGEWNEKVECVNSDDAEVVDEVNDDTEHAEDEKPAEEASDKKAEKPEKSEGDKPIKLTEKPRKLGLGPSDTVLWTIAEPTPVYAERFNNGKCLAICYPLKCQLSTRSVRKILLVIWTFSVAITFPWALYFTLQPIHPSIPGVTLCVEQWPDERSSTLYFILAHLVLCYIFPLLLIVVCYGCIWVKVWRRSIPGETKQTDLMIQKSKLKVVKMMLVVVVIFVLSWLPLYIIFTRLKLGSAPEEGSVDWNLMLILTPVAQWLGASNSCINPVLYAYFNRKFRRGFVAIIKSRSCCGTLREPSSMRGTTIRSAAGGGGAATHRGLSRYDTQCEYLSTSAV</sequence>
<dbReference type="GO" id="GO:0005886">
    <property type="term" value="C:plasma membrane"/>
    <property type="evidence" value="ECO:0007669"/>
    <property type="project" value="UniProtKB-SubCell"/>
</dbReference>
<feature type="compositionally biased region" description="Acidic residues" evidence="8">
    <location>
        <begin position="82"/>
        <end position="92"/>
    </location>
</feature>
<evidence type="ECO:0000313" key="12">
    <source>
        <dbReference type="Proteomes" id="UP000821837"/>
    </source>
</evidence>
<dbReference type="InterPro" id="IPR017452">
    <property type="entry name" value="GPCR_Rhodpsn_7TM"/>
</dbReference>
<feature type="domain" description="G-protein coupled receptors family 1 profile" evidence="10">
    <location>
        <begin position="222"/>
        <end position="403"/>
    </location>
</feature>
<reference evidence="11" key="2">
    <citation type="submission" date="2021-09" db="EMBL/GenBank/DDBJ databases">
        <authorList>
            <person name="Jia N."/>
            <person name="Wang J."/>
            <person name="Shi W."/>
            <person name="Du L."/>
            <person name="Sun Y."/>
            <person name="Zhan W."/>
            <person name="Jiang J."/>
            <person name="Wang Q."/>
            <person name="Zhang B."/>
            <person name="Ji P."/>
            <person name="Sakyi L.B."/>
            <person name="Cui X."/>
            <person name="Yuan T."/>
            <person name="Jiang B."/>
            <person name="Yang W."/>
            <person name="Lam T.T.-Y."/>
            <person name="Chang Q."/>
            <person name="Ding S."/>
            <person name="Wang X."/>
            <person name="Zhu J."/>
            <person name="Ruan X."/>
            <person name="Zhao L."/>
            <person name="Wei J."/>
            <person name="Que T."/>
            <person name="Du C."/>
            <person name="Cheng J."/>
            <person name="Dai P."/>
            <person name="Han X."/>
            <person name="Huang E."/>
            <person name="Gao Y."/>
            <person name="Liu J."/>
            <person name="Shao H."/>
            <person name="Ye R."/>
            <person name="Li L."/>
            <person name="Wei W."/>
            <person name="Wang X."/>
            <person name="Wang C."/>
            <person name="Huo Q."/>
            <person name="Li W."/>
            <person name="Guo W."/>
            <person name="Chen H."/>
            <person name="Chen S."/>
            <person name="Zhou L."/>
            <person name="Zhou L."/>
            <person name="Ni X."/>
            <person name="Tian J."/>
            <person name="Zhou Y."/>
            <person name="Sheng Y."/>
            <person name="Liu T."/>
            <person name="Pan Y."/>
            <person name="Xia L."/>
            <person name="Li J."/>
            <person name="Zhao F."/>
            <person name="Cao W."/>
        </authorList>
    </citation>
    <scope>NUCLEOTIDE SEQUENCE</scope>
    <source>
        <strain evidence="11">Rsan-2018</strain>
        <tissue evidence="11">Larvae</tissue>
    </source>
</reference>
<dbReference type="GO" id="GO:0042277">
    <property type="term" value="F:peptide binding"/>
    <property type="evidence" value="ECO:0007669"/>
    <property type="project" value="TreeGrafter"/>
</dbReference>
<dbReference type="Pfam" id="PF00001">
    <property type="entry name" value="7tm_1"/>
    <property type="match status" value="1"/>
</dbReference>
<keyword evidence="6 9" id="KW-0472">Membrane</keyword>
<feature type="region of interest" description="Disordered" evidence="8">
    <location>
        <begin position="41"/>
        <end position="113"/>
    </location>
</feature>
<keyword evidence="12" id="KW-1185">Reference proteome</keyword>
<keyword evidence="4 9" id="KW-0812">Transmembrane</keyword>
<dbReference type="Proteomes" id="UP000821837">
    <property type="component" value="Chromosome 1"/>
</dbReference>
<comment type="subcellular location">
    <subcellularLocation>
        <location evidence="1">Cell membrane</location>
        <topology evidence="1">Multi-pass membrane protein</topology>
    </subcellularLocation>
</comment>
<keyword evidence="5 9" id="KW-1133">Transmembrane helix</keyword>
<dbReference type="PRINTS" id="PR00237">
    <property type="entry name" value="GPCRRHODOPSN"/>
</dbReference>
<comment type="caution">
    <text evidence="11">The sequence shown here is derived from an EMBL/GenBank/DDBJ whole genome shotgun (WGS) entry which is preliminary data.</text>
</comment>
<dbReference type="PROSITE" id="PS50262">
    <property type="entry name" value="G_PROTEIN_RECEP_F1_2"/>
    <property type="match status" value="1"/>
</dbReference>
<dbReference type="VEuPathDB" id="VectorBase:RSAN_033320"/>
<evidence type="ECO:0000259" key="10">
    <source>
        <dbReference type="PROSITE" id="PS50262"/>
    </source>
</evidence>
<dbReference type="GO" id="GO:0004930">
    <property type="term" value="F:G protein-coupled receptor activity"/>
    <property type="evidence" value="ECO:0007669"/>
    <property type="project" value="InterPro"/>
</dbReference>
<dbReference type="PANTHER" id="PTHR24241:SF76">
    <property type="entry name" value="NEUROPEPTIDE SIFAMIDE RECEPTOR"/>
    <property type="match status" value="1"/>
</dbReference>
<feature type="transmembrane region" description="Helical" evidence="9">
    <location>
        <begin position="340"/>
        <end position="362"/>
    </location>
</feature>
<protein>
    <recommendedName>
        <fullName evidence="10">G-protein coupled receptors family 1 profile domain-containing protein</fullName>
    </recommendedName>
</protein>
<gene>
    <name evidence="11" type="ORF">HPB52_012537</name>
</gene>
<evidence type="ECO:0000256" key="7">
    <source>
        <dbReference type="ARBA" id="ARBA00023170"/>
    </source>
</evidence>
<feature type="region of interest" description="Disordered" evidence="8">
    <location>
        <begin position="143"/>
        <end position="194"/>
    </location>
</feature>
<evidence type="ECO:0000256" key="8">
    <source>
        <dbReference type="SAM" id="MobiDB-lite"/>
    </source>
</evidence>
<name>A0A9D4T9X1_RHISA</name>
<comment type="similarity">
    <text evidence="2">Belongs to the G-protein coupled receptor 1 family.</text>
</comment>
<evidence type="ECO:0000256" key="3">
    <source>
        <dbReference type="ARBA" id="ARBA00022475"/>
    </source>
</evidence>
<evidence type="ECO:0000256" key="5">
    <source>
        <dbReference type="ARBA" id="ARBA00022989"/>
    </source>
</evidence>
<dbReference type="EMBL" id="JABSTV010001245">
    <property type="protein sequence ID" value="KAH7983552.1"/>
    <property type="molecule type" value="Genomic_DNA"/>
</dbReference>
<dbReference type="InterPro" id="IPR000276">
    <property type="entry name" value="GPCR_Rhodpsn"/>
</dbReference>
<dbReference type="GO" id="GO:0032870">
    <property type="term" value="P:cellular response to hormone stimulus"/>
    <property type="evidence" value="ECO:0007669"/>
    <property type="project" value="TreeGrafter"/>
</dbReference>
<evidence type="ECO:0000313" key="11">
    <source>
        <dbReference type="EMBL" id="KAH7983552.1"/>
    </source>
</evidence>
<evidence type="ECO:0000256" key="2">
    <source>
        <dbReference type="ARBA" id="ARBA00010663"/>
    </source>
</evidence>
<dbReference type="AlphaFoldDB" id="A0A9D4T9X1"/>
<reference evidence="11" key="1">
    <citation type="journal article" date="2020" name="Cell">
        <title>Large-Scale Comparative Analyses of Tick Genomes Elucidate Their Genetic Diversity and Vector Capacities.</title>
        <authorList>
            <consortium name="Tick Genome and Microbiome Consortium (TIGMIC)"/>
            <person name="Jia N."/>
            <person name="Wang J."/>
            <person name="Shi W."/>
            <person name="Du L."/>
            <person name="Sun Y."/>
            <person name="Zhan W."/>
            <person name="Jiang J.F."/>
            <person name="Wang Q."/>
            <person name="Zhang B."/>
            <person name="Ji P."/>
            <person name="Bell-Sakyi L."/>
            <person name="Cui X.M."/>
            <person name="Yuan T.T."/>
            <person name="Jiang B.G."/>
            <person name="Yang W.F."/>
            <person name="Lam T.T."/>
            <person name="Chang Q.C."/>
            <person name="Ding S.J."/>
            <person name="Wang X.J."/>
            <person name="Zhu J.G."/>
            <person name="Ruan X.D."/>
            <person name="Zhao L."/>
            <person name="Wei J.T."/>
            <person name="Ye R.Z."/>
            <person name="Que T.C."/>
            <person name="Du C.H."/>
            <person name="Zhou Y.H."/>
            <person name="Cheng J.X."/>
            <person name="Dai P.F."/>
            <person name="Guo W.B."/>
            <person name="Han X.H."/>
            <person name="Huang E.J."/>
            <person name="Li L.F."/>
            <person name="Wei W."/>
            <person name="Gao Y.C."/>
            <person name="Liu J.Z."/>
            <person name="Shao H.Z."/>
            <person name="Wang X."/>
            <person name="Wang C.C."/>
            <person name="Yang T.C."/>
            <person name="Huo Q.B."/>
            <person name="Li W."/>
            <person name="Chen H.Y."/>
            <person name="Chen S.E."/>
            <person name="Zhou L.G."/>
            <person name="Ni X.B."/>
            <person name="Tian J.H."/>
            <person name="Sheng Y."/>
            <person name="Liu T."/>
            <person name="Pan Y.S."/>
            <person name="Xia L.Y."/>
            <person name="Li J."/>
            <person name="Zhao F."/>
            <person name="Cao W.C."/>
        </authorList>
    </citation>
    <scope>NUCLEOTIDE SEQUENCE</scope>
    <source>
        <strain evidence="11">Rsan-2018</strain>
    </source>
</reference>
<feature type="compositionally biased region" description="Basic and acidic residues" evidence="8">
    <location>
        <begin position="41"/>
        <end position="70"/>
    </location>
</feature>
<evidence type="ECO:0000256" key="1">
    <source>
        <dbReference type="ARBA" id="ARBA00004651"/>
    </source>
</evidence>
<feature type="transmembrane region" description="Helical" evidence="9">
    <location>
        <begin position="288"/>
        <end position="313"/>
    </location>
</feature>
<feature type="transmembrane region" description="Helical" evidence="9">
    <location>
        <begin position="382"/>
        <end position="406"/>
    </location>
</feature>
<keyword evidence="7" id="KW-0675">Receptor</keyword>
<feature type="compositionally biased region" description="Acidic residues" evidence="8">
    <location>
        <begin position="143"/>
        <end position="160"/>
    </location>
</feature>
<keyword evidence="3" id="KW-1003">Cell membrane</keyword>
<accession>A0A9D4T9X1</accession>
<evidence type="ECO:0000256" key="4">
    <source>
        <dbReference type="ARBA" id="ARBA00022692"/>
    </source>
</evidence>
<proteinExistence type="inferred from homology"/>